<dbReference type="Gene3D" id="2.30.29.30">
    <property type="entry name" value="Pleckstrin-homology domain (PH domain)/Phosphotyrosine-binding domain (PTB)"/>
    <property type="match status" value="1"/>
</dbReference>
<comment type="subcellular location">
    <subcellularLocation>
        <location evidence="1">Nucleus</location>
    </subcellularLocation>
</comment>
<evidence type="ECO:0000256" key="5">
    <source>
        <dbReference type="ARBA" id="ARBA00023163"/>
    </source>
</evidence>
<comment type="caution">
    <text evidence="9">The sequence shown here is derived from an EMBL/GenBank/DDBJ whole genome shotgun (WGS) entry which is preliminary data.</text>
</comment>
<dbReference type="GO" id="GO:0006289">
    <property type="term" value="P:nucleotide-excision repair"/>
    <property type="evidence" value="ECO:0007669"/>
    <property type="project" value="InterPro"/>
</dbReference>
<keyword evidence="4" id="KW-0805">Transcription regulation</keyword>
<name>A0A642V5A0_9ASCO</name>
<gene>
    <name evidence="9" type="ORF">TRICI_002942</name>
</gene>
<dbReference type="SUPFAM" id="SSF50729">
    <property type="entry name" value="PH domain-like"/>
    <property type="match status" value="1"/>
</dbReference>
<evidence type="ECO:0000256" key="2">
    <source>
        <dbReference type="ARBA" id="ARBA00009448"/>
    </source>
</evidence>
<evidence type="ECO:0000256" key="6">
    <source>
        <dbReference type="ARBA" id="ARBA00023242"/>
    </source>
</evidence>
<dbReference type="InterPro" id="IPR035925">
    <property type="entry name" value="BSD_dom_sf"/>
</dbReference>
<dbReference type="VEuPathDB" id="FungiDB:TRICI_002942"/>
<reference evidence="9" key="1">
    <citation type="journal article" date="2019" name="G3 (Bethesda)">
        <title>Genome Assemblies of Two Rare Opportunistic Yeast Pathogens: Diutina rugosa (syn. Candida rugosa) and Trichomonascus ciferrii (syn. Candida ciferrii).</title>
        <authorList>
            <person name="Mixao V."/>
            <person name="Saus E."/>
            <person name="Hansen A.P."/>
            <person name="Lass-Florl C."/>
            <person name="Gabaldon T."/>
        </authorList>
    </citation>
    <scope>NUCLEOTIDE SEQUENCE</scope>
    <source>
        <strain evidence="9">CBS 4856</strain>
    </source>
</reference>
<sequence length="568" mass="63535">MSSYSSAATYKKKAGQLKIIEDGKTCIWIESGAEKPTVTFSVGNINRMQATPPTSSSFLLKVICTVPDNADPISYQFSFASRENLDATKTNLQNMIKKVQNGGNDENGKAKTGSATTNEKETAETKGPREAFVDLDAKKLLQSHELQQKLLKENKELMRTFQEAVMQGNLPATDFWSTRIHLLRAAAFSSAQKRGAYNVLSTIRPTTGSDNQINVSLTREKIHDIFEQYPIVRQAYNENVPKLSESEFWSRFLTSRLFRKLRGSKITGNDPVDGILDKYLVVYENSSNKRKVPDDESSVFVPQYLDIEGNEENDSQRLGNQPDITMQPGKTGPDSISLIRSMNSLSKRMLHGSEPADTSTSNHEYEELEKELKFKDLDDEQEMAPKIDLQLKDKASLGLVETNGSSADQRINKEQLPQLINTMKNSLNGTFSLSEEISGNYNYDDIKAADKQVSETIRLRSMECQSTLSADEKWGGDARLLDQIQMCHATSIEFLRHFWIRFLSGDPSQAGAISKLVTALKKSMERIDAVSASSADEETQAKVKRSFDPLLKSINVALQKYDEALQSL</sequence>
<proteinExistence type="inferred from homology"/>
<dbReference type="SUPFAM" id="SSF140383">
    <property type="entry name" value="BSD domain-like"/>
    <property type="match status" value="1"/>
</dbReference>
<keyword evidence="5" id="KW-0804">Transcription</keyword>
<keyword evidence="10" id="KW-1185">Reference proteome</keyword>
<dbReference type="CDD" id="cd13229">
    <property type="entry name" value="PH_TFIIH"/>
    <property type="match status" value="1"/>
</dbReference>
<dbReference type="GO" id="GO:0006351">
    <property type="term" value="P:DNA-templated transcription"/>
    <property type="evidence" value="ECO:0007669"/>
    <property type="project" value="InterPro"/>
</dbReference>
<dbReference type="PANTHER" id="PTHR12856">
    <property type="entry name" value="TRANSCRIPTION INITIATION FACTOR IIH-RELATED"/>
    <property type="match status" value="1"/>
</dbReference>
<evidence type="ECO:0000256" key="4">
    <source>
        <dbReference type="ARBA" id="ARBA00023015"/>
    </source>
</evidence>
<dbReference type="AlphaFoldDB" id="A0A642V5A0"/>
<dbReference type="Proteomes" id="UP000761534">
    <property type="component" value="Unassembled WGS sequence"/>
</dbReference>
<feature type="region of interest" description="Disordered" evidence="7">
    <location>
        <begin position="99"/>
        <end position="127"/>
    </location>
</feature>
<evidence type="ECO:0000259" key="8">
    <source>
        <dbReference type="PROSITE" id="PS50858"/>
    </source>
</evidence>
<evidence type="ECO:0000256" key="3">
    <source>
        <dbReference type="ARBA" id="ARBA00022737"/>
    </source>
</evidence>
<evidence type="ECO:0000256" key="7">
    <source>
        <dbReference type="SAM" id="MobiDB-lite"/>
    </source>
</evidence>
<dbReference type="OrthoDB" id="360521at2759"/>
<accession>A0A642V5A0</accession>
<keyword evidence="6" id="KW-0539">Nucleus</keyword>
<protein>
    <recommendedName>
        <fullName evidence="8">BSD domain-containing protein</fullName>
    </recommendedName>
</protein>
<dbReference type="InterPro" id="IPR011993">
    <property type="entry name" value="PH-like_dom_sf"/>
</dbReference>
<feature type="region of interest" description="Disordered" evidence="7">
    <location>
        <begin position="309"/>
        <end position="336"/>
    </location>
</feature>
<dbReference type="GO" id="GO:0000439">
    <property type="term" value="C:transcription factor TFIIH core complex"/>
    <property type="evidence" value="ECO:0007669"/>
    <property type="project" value="InterPro"/>
</dbReference>
<evidence type="ECO:0000256" key="1">
    <source>
        <dbReference type="ARBA" id="ARBA00004123"/>
    </source>
</evidence>
<dbReference type="InterPro" id="IPR013876">
    <property type="entry name" value="TFIIH_BTF_p62_N"/>
</dbReference>
<keyword evidence="3" id="KW-0677">Repeat</keyword>
<dbReference type="EMBL" id="SWFS01000202">
    <property type="protein sequence ID" value="KAA8914345.1"/>
    <property type="molecule type" value="Genomic_DNA"/>
</dbReference>
<dbReference type="SMART" id="SM00751">
    <property type="entry name" value="BSD"/>
    <property type="match status" value="2"/>
</dbReference>
<feature type="compositionally biased region" description="Basic and acidic residues" evidence="7">
    <location>
        <begin position="118"/>
        <end position="127"/>
    </location>
</feature>
<comment type="similarity">
    <text evidence="2">Belongs to the TFB1 family.</text>
</comment>
<dbReference type="PROSITE" id="PS50858">
    <property type="entry name" value="BSD"/>
    <property type="match status" value="2"/>
</dbReference>
<feature type="domain" description="BSD" evidence="8">
    <location>
        <begin position="209"/>
        <end position="260"/>
    </location>
</feature>
<dbReference type="InterPro" id="IPR027079">
    <property type="entry name" value="Tfb1/GTF2H1"/>
</dbReference>
<dbReference type="Pfam" id="PF08567">
    <property type="entry name" value="PH_TFIIH"/>
    <property type="match status" value="1"/>
</dbReference>
<dbReference type="Pfam" id="PF03909">
    <property type="entry name" value="BSD"/>
    <property type="match status" value="2"/>
</dbReference>
<evidence type="ECO:0000313" key="10">
    <source>
        <dbReference type="Proteomes" id="UP000761534"/>
    </source>
</evidence>
<dbReference type="InterPro" id="IPR005607">
    <property type="entry name" value="BSD_dom"/>
</dbReference>
<organism evidence="9 10">
    <name type="scientific">Trichomonascus ciferrii</name>
    <dbReference type="NCBI Taxonomy" id="44093"/>
    <lineage>
        <taxon>Eukaryota</taxon>
        <taxon>Fungi</taxon>
        <taxon>Dikarya</taxon>
        <taxon>Ascomycota</taxon>
        <taxon>Saccharomycotina</taxon>
        <taxon>Dipodascomycetes</taxon>
        <taxon>Dipodascales</taxon>
        <taxon>Trichomonascaceae</taxon>
        <taxon>Trichomonascus</taxon>
        <taxon>Trichomonascus ciferrii complex</taxon>
    </lineage>
</organism>
<evidence type="ECO:0000313" key="9">
    <source>
        <dbReference type="EMBL" id="KAA8914345.1"/>
    </source>
</evidence>
<feature type="domain" description="BSD" evidence="8">
    <location>
        <begin position="134"/>
        <end position="187"/>
    </location>
</feature>